<keyword evidence="2" id="KW-0812">Transmembrane</keyword>
<feature type="coiled-coil region" evidence="1">
    <location>
        <begin position="73"/>
        <end position="124"/>
    </location>
</feature>
<evidence type="ECO:0000256" key="1">
    <source>
        <dbReference type="SAM" id="Coils"/>
    </source>
</evidence>
<keyword evidence="1" id="KW-0175">Coiled coil</keyword>
<accession>A0A151KV80</accession>
<name>A0A151KV80_9VIBR</name>
<sequence>MGGIVSGKFGMPDMAKITNVLSSIERSQSSLSNYKPIIPDKRSRTEIREDFEKELKALDKSAIEKLKNDICAMEQYSEEYSNSKNDVENALIKILRFYDKFEVLNSEESRKVALKEQELKLEAKHDWAEKFRLFFFRVLASVLFIVTLFTIGYIEKEYDWATLPMSKYISTMPSPVSK</sequence>
<gene>
    <name evidence="3" type="ORF">ATY37_20180</name>
</gene>
<evidence type="ECO:0000313" key="4">
    <source>
        <dbReference type="Proteomes" id="UP000075346"/>
    </source>
</evidence>
<evidence type="ECO:0000256" key="2">
    <source>
        <dbReference type="SAM" id="Phobius"/>
    </source>
</evidence>
<evidence type="ECO:0000313" key="3">
    <source>
        <dbReference type="EMBL" id="KYN85031.1"/>
    </source>
</evidence>
<comment type="caution">
    <text evidence="3">The sequence shown here is derived from an EMBL/GenBank/DDBJ whole genome shotgun (WGS) entry which is preliminary data.</text>
</comment>
<reference evidence="4" key="1">
    <citation type="submission" date="2015-12" db="EMBL/GenBank/DDBJ databases">
        <authorList>
            <person name="Shamseldin A."/>
            <person name="Moawad H."/>
            <person name="Abd El-Rahim W.M."/>
            <person name="Sadowsky M.J."/>
        </authorList>
    </citation>
    <scope>NUCLEOTIDE SEQUENCE [LARGE SCALE GENOMIC DNA]</scope>
    <source>
        <strain evidence="4">2538-88</strain>
    </source>
</reference>
<proteinExistence type="predicted"/>
<organism evidence="3 4">
    <name type="scientific">Vibrio cidicii</name>
    <dbReference type="NCBI Taxonomy" id="1763883"/>
    <lineage>
        <taxon>Bacteria</taxon>
        <taxon>Pseudomonadati</taxon>
        <taxon>Pseudomonadota</taxon>
        <taxon>Gammaproteobacteria</taxon>
        <taxon>Vibrionales</taxon>
        <taxon>Vibrionaceae</taxon>
        <taxon>Vibrio</taxon>
    </lineage>
</organism>
<dbReference type="AlphaFoldDB" id="A0A151KV80"/>
<feature type="transmembrane region" description="Helical" evidence="2">
    <location>
        <begin position="134"/>
        <end position="154"/>
    </location>
</feature>
<keyword evidence="2" id="KW-0472">Membrane</keyword>
<keyword evidence="2" id="KW-1133">Transmembrane helix</keyword>
<dbReference type="Proteomes" id="UP000075346">
    <property type="component" value="Unassembled WGS sequence"/>
</dbReference>
<protein>
    <submittedName>
        <fullName evidence="3">Uncharacterized protein</fullName>
    </submittedName>
</protein>
<dbReference type="EMBL" id="LOBR01000073">
    <property type="protein sequence ID" value="KYN85031.1"/>
    <property type="molecule type" value="Genomic_DNA"/>
</dbReference>